<organism evidence="1 2">
    <name type="scientific">Haloquadratum walsbyi J07HQW2</name>
    <dbReference type="NCBI Taxonomy" id="1238425"/>
    <lineage>
        <taxon>Archaea</taxon>
        <taxon>Methanobacteriati</taxon>
        <taxon>Methanobacteriota</taxon>
        <taxon>Stenosarchaea group</taxon>
        <taxon>Halobacteria</taxon>
        <taxon>Halobacteriales</taxon>
        <taxon>Haloferacaceae</taxon>
        <taxon>Haloquadratum</taxon>
    </lineage>
</organism>
<dbReference type="STRING" id="1238425.J07HQW2_00229"/>
<dbReference type="Proteomes" id="UP000030710">
    <property type="component" value="Unassembled WGS sequence"/>
</dbReference>
<evidence type="ECO:0000313" key="1">
    <source>
        <dbReference type="EMBL" id="ERG93795.1"/>
    </source>
</evidence>
<sequence>MKIVDTSIILCLLILRQNIFATSLSNIRPSRSDQVSNSMLCLLVGSIALALSVTELVFQLLGPYSDSVVVLLFAIDGDYRVYVSKNSTINEALEDVKTIIDRNQCSISISYSANKWHSLRWETFYLSVEQ</sequence>
<accession>U1NAE2</accession>
<proteinExistence type="predicted"/>
<evidence type="ECO:0000313" key="2">
    <source>
        <dbReference type="Proteomes" id="UP000030710"/>
    </source>
</evidence>
<gene>
    <name evidence="1" type="ORF">J07HQW2_00229</name>
</gene>
<name>U1NAE2_9EURY</name>
<protein>
    <submittedName>
        <fullName evidence="1">Uncharacterized protein</fullName>
    </submittedName>
</protein>
<dbReference type="HOGENOM" id="CLU_1933227_0_0_2"/>
<reference evidence="1 2" key="1">
    <citation type="journal article" date="2013" name="PLoS ONE">
        <title>Assembly-driven community genomics of a hypersaline microbial ecosystem.</title>
        <authorList>
            <person name="Podell S."/>
            <person name="Ugalde J.A."/>
            <person name="Narasingarao P."/>
            <person name="Banfield J.F."/>
            <person name="Heidelberg K.B."/>
            <person name="Allen E.E."/>
        </authorList>
    </citation>
    <scope>NUCLEOTIDE SEQUENCE [LARGE SCALE GENOMIC DNA]</scope>
    <source>
        <strain evidence="2">J07HQW2</strain>
    </source>
</reference>
<dbReference type="EMBL" id="KE356561">
    <property type="protein sequence ID" value="ERG93795.1"/>
    <property type="molecule type" value="Genomic_DNA"/>
</dbReference>
<dbReference type="AlphaFoldDB" id="U1NAE2"/>